<evidence type="ECO:0000256" key="3">
    <source>
        <dbReference type="ARBA" id="ARBA00012142"/>
    </source>
</evidence>
<keyword evidence="4 13" id="KW-0808">Transferase</keyword>
<dbReference type="InterPro" id="IPR015806">
    <property type="entry name" value="Pyrv_Knase_insert_dom_sf"/>
</dbReference>
<dbReference type="PANTHER" id="PTHR11817">
    <property type="entry name" value="PYRUVATE KINASE"/>
    <property type="match status" value="1"/>
</dbReference>
<dbReference type="SUPFAM" id="SSF51621">
    <property type="entry name" value="Phosphoenolpyruvate/pyruvate domain"/>
    <property type="match status" value="1"/>
</dbReference>
<evidence type="ECO:0000313" key="15">
    <source>
        <dbReference type="EMBL" id="KPH85060.1"/>
    </source>
</evidence>
<evidence type="ECO:0000256" key="9">
    <source>
        <dbReference type="ARBA" id="ARBA00022842"/>
    </source>
</evidence>
<keyword evidence="9 13" id="KW-0460">Magnesium</keyword>
<evidence type="ECO:0000256" key="4">
    <source>
        <dbReference type="ARBA" id="ARBA00022679"/>
    </source>
</evidence>
<proteinExistence type="inferred from homology"/>
<dbReference type="Pfam" id="PF00224">
    <property type="entry name" value="PK"/>
    <property type="match status" value="1"/>
</dbReference>
<dbReference type="UniPathway" id="UPA00109">
    <property type="reaction ID" value="UER00188"/>
</dbReference>
<evidence type="ECO:0000313" key="16">
    <source>
        <dbReference type="Proteomes" id="UP000031553"/>
    </source>
</evidence>
<evidence type="ECO:0000256" key="10">
    <source>
        <dbReference type="ARBA" id="ARBA00023152"/>
    </source>
</evidence>
<comment type="catalytic activity">
    <reaction evidence="13">
        <text>pyruvate + ATP = phosphoenolpyruvate + ADP + H(+)</text>
        <dbReference type="Rhea" id="RHEA:18157"/>
        <dbReference type="ChEBI" id="CHEBI:15361"/>
        <dbReference type="ChEBI" id="CHEBI:15378"/>
        <dbReference type="ChEBI" id="CHEBI:30616"/>
        <dbReference type="ChEBI" id="CHEBI:58702"/>
        <dbReference type="ChEBI" id="CHEBI:456216"/>
        <dbReference type="EC" id="2.7.1.40"/>
    </reaction>
</comment>
<dbReference type="EC" id="2.7.1.40" evidence="3 12"/>
<sequence>MPESSPPGIVATIGPVSANREMLLALAGAGMNMARLNGSHNTSEWHRRTIRLIKETLPGVPILLDIPGRKIRTVPLAHEPAFATGDVIILTTDRQHDGSIKIPVNFNQFHEFIIPGFEIQADDGHLSFTVEKIRGRDVHIRAKVDGVLRSRKGVNVPQARFERPLVTEHDREMMAFAQENDVDFVGVSFVESAGHVAAIQELIMREPLGVVSKLENQGGLDHMDEIIAASDMVMIDRGDLAVETSPELVCLFQKRILAAAQRQKTLVIVATELLNTMIEHPYPTKAEISDITNAVLDGAGFLMLSGETAIGSYPVEATSRLQRIGQAVSAYIHQRS</sequence>
<dbReference type="Gene3D" id="2.40.33.10">
    <property type="entry name" value="PK beta-barrel domain-like"/>
    <property type="match status" value="1"/>
</dbReference>
<dbReference type="RefSeq" id="WP_199858439.1">
    <property type="nucleotide sequence ID" value="NZ_JUFX02000263.1"/>
</dbReference>
<dbReference type="SUPFAM" id="SSF50800">
    <property type="entry name" value="PK beta-barrel domain-like"/>
    <property type="match status" value="1"/>
</dbReference>
<name>A0A0N1FI59_9PROT</name>
<keyword evidence="11 15" id="KW-0670">Pyruvate</keyword>
<dbReference type="GO" id="GO:0004743">
    <property type="term" value="F:pyruvate kinase activity"/>
    <property type="evidence" value="ECO:0007669"/>
    <property type="project" value="UniProtKB-UniRule"/>
</dbReference>
<dbReference type="GO" id="GO:0016301">
    <property type="term" value="F:kinase activity"/>
    <property type="evidence" value="ECO:0007669"/>
    <property type="project" value="UniProtKB-KW"/>
</dbReference>
<dbReference type="GO" id="GO:0005524">
    <property type="term" value="F:ATP binding"/>
    <property type="evidence" value="ECO:0007669"/>
    <property type="project" value="UniProtKB-KW"/>
</dbReference>
<dbReference type="GO" id="GO:0000287">
    <property type="term" value="F:magnesium ion binding"/>
    <property type="evidence" value="ECO:0007669"/>
    <property type="project" value="UniProtKB-UniRule"/>
</dbReference>
<feature type="domain" description="Pyruvate kinase barrel" evidence="14">
    <location>
        <begin position="8"/>
        <end position="317"/>
    </location>
</feature>
<evidence type="ECO:0000256" key="2">
    <source>
        <dbReference type="ARBA" id="ARBA00008663"/>
    </source>
</evidence>
<comment type="similarity">
    <text evidence="2 13">Belongs to the pyruvate kinase family.</text>
</comment>
<organism evidence="15 16">
    <name type="scientific">Komagataeibacter intermedius AF2</name>
    <dbReference type="NCBI Taxonomy" id="1458464"/>
    <lineage>
        <taxon>Bacteria</taxon>
        <taxon>Pseudomonadati</taxon>
        <taxon>Pseudomonadota</taxon>
        <taxon>Alphaproteobacteria</taxon>
        <taxon>Acetobacterales</taxon>
        <taxon>Acetobacteraceae</taxon>
        <taxon>Komagataeibacter</taxon>
    </lineage>
</organism>
<dbReference type="InterPro" id="IPR040442">
    <property type="entry name" value="Pyrv_kinase-like_dom_sf"/>
</dbReference>
<keyword evidence="8" id="KW-0067">ATP-binding</keyword>
<evidence type="ECO:0000259" key="14">
    <source>
        <dbReference type="Pfam" id="PF00224"/>
    </source>
</evidence>
<comment type="caution">
    <text evidence="15">The sequence shown here is derived from an EMBL/GenBank/DDBJ whole genome shotgun (WGS) entry which is preliminary data.</text>
</comment>
<dbReference type="Proteomes" id="UP000031553">
    <property type="component" value="Unassembled WGS sequence"/>
</dbReference>
<evidence type="ECO:0000256" key="12">
    <source>
        <dbReference type="NCBIfam" id="TIGR01064"/>
    </source>
</evidence>
<accession>A0A0N1FI59</accession>
<dbReference type="PRINTS" id="PR01050">
    <property type="entry name" value="PYRUVTKNASE"/>
</dbReference>
<evidence type="ECO:0000256" key="6">
    <source>
        <dbReference type="ARBA" id="ARBA00022741"/>
    </source>
</evidence>
<dbReference type="Gene3D" id="3.20.20.60">
    <property type="entry name" value="Phosphoenolpyruvate-binding domains"/>
    <property type="match status" value="1"/>
</dbReference>
<evidence type="ECO:0000256" key="13">
    <source>
        <dbReference type="RuleBase" id="RU000504"/>
    </source>
</evidence>
<keyword evidence="6" id="KW-0547">Nucleotide-binding</keyword>
<evidence type="ECO:0000256" key="5">
    <source>
        <dbReference type="ARBA" id="ARBA00022723"/>
    </source>
</evidence>
<keyword evidence="7 13" id="KW-0418">Kinase</keyword>
<reference evidence="15 16" key="1">
    <citation type="submission" date="2015-07" db="EMBL/GenBank/DDBJ databases">
        <title>Draft Genome Sequence of Komagataeibacter intermedius Strain AF2, Isolated from Kombucha Tea.</title>
        <authorList>
            <person name="Santos R.A."/>
            <person name="Berretta A.A."/>
            <person name="Barud H.S."/>
            <person name="Ribeiro S.J."/>
            <person name="Gonzalez-Garcia L.N."/>
            <person name="Zucchi T.D."/>
            <person name="Goldman G.H."/>
            <person name="Riano-Pachon D.M."/>
        </authorList>
    </citation>
    <scope>NUCLEOTIDE SEQUENCE [LARGE SCALE GENOMIC DNA]</scope>
    <source>
        <strain evidence="15 16">AF2</strain>
    </source>
</reference>
<dbReference type="EMBL" id="JUFX02000263">
    <property type="protein sequence ID" value="KPH85060.1"/>
    <property type="molecule type" value="Genomic_DNA"/>
</dbReference>
<dbReference type="InterPro" id="IPR001697">
    <property type="entry name" value="Pyr_Knase"/>
</dbReference>
<keyword evidence="5" id="KW-0479">Metal-binding</keyword>
<gene>
    <name evidence="15" type="ORF">GLUCOINTEAF2_0203607</name>
</gene>
<evidence type="ECO:0000256" key="8">
    <source>
        <dbReference type="ARBA" id="ARBA00022840"/>
    </source>
</evidence>
<dbReference type="GO" id="GO:0030955">
    <property type="term" value="F:potassium ion binding"/>
    <property type="evidence" value="ECO:0007669"/>
    <property type="project" value="UniProtKB-UniRule"/>
</dbReference>
<protein>
    <recommendedName>
        <fullName evidence="3 12">Pyruvate kinase</fullName>
        <ecNumber evidence="3 12">2.7.1.40</ecNumber>
    </recommendedName>
</protein>
<evidence type="ECO:0000256" key="7">
    <source>
        <dbReference type="ARBA" id="ARBA00022777"/>
    </source>
</evidence>
<dbReference type="InterPro" id="IPR015813">
    <property type="entry name" value="Pyrv/PenolPyrv_kinase-like_dom"/>
</dbReference>
<evidence type="ECO:0000256" key="11">
    <source>
        <dbReference type="ARBA" id="ARBA00023317"/>
    </source>
</evidence>
<dbReference type="InterPro" id="IPR015793">
    <property type="entry name" value="Pyrv_Knase_brl"/>
</dbReference>
<evidence type="ECO:0000256" key="1">
    <source>
        <dbReference type="ARBA" id="ARBA00004997"/>
    </source>
</evidence>
<dbReference type="AlphaFoldDB" id="A0A0N1FI59"/>
<dbReference type="NCBIfam" id="TIGR01064">
    <property type="entry name" value="pyruv_kin"/>
    <property type="match status" value="1"/>
</dbReference>
<keyword evidence="10 13" id="KW-0324">Glycolysis</keyword>
<dbReference type="InterPro" id="IPR011037">
    <property type="entry name" value="Pyrv_Knase-like_insert_dom_sf"/>
</dbReference>
<comment type="pathway">
    <text evidence="1 13">Carbohydrate degradation; glycolysis; pyruvate from D-glyceraldehyde 3-phosphate: step 5/5.</text>
</comment>